<dbReference type="InterPro" id="IPR030677">
    <property type="entry name" value="Nnr"/>
</dbReference>
<evidence type="ECO:0000313" key="23">
    <source>
        <dbReference type="Proteomes" id="UP001589740"/>
    </source>
</evidence>
<keyword evidence="9 18" id="KW-0630">Potassium</keyword>
<reference evidence="22 23" key="1">
    <citation type="submission" date="2024-09" db="EMBL/GenBank/DDBJ databases">
        <authorList>
            <person name="Sun Q."/>
            <person name="Mori K."/>
        </authorList>
    </citation>
    <scope>NUCLEOTIDE SEQUENCE [LARGE SCALE GENOMIC DNA]</scope>
    <source>
        <strain evidence="22 23">JCM 12822</strain>
    </source>
</reference>
<comment type="similarity">
    <text evidence="18">Belongs to the NnrE/AIBP family.</text>
</comment>
<gene>
    <name evidence="18" type="primary">nnrE</name>
    <name evidence="17" type="synonym">nnrD</name>
    <name evidence="22" type="ORF">ACFFLE_04510</name>
</gene>
<keyword evidence="8 17" id="KW-0521">NADP</keyword>
<keyword evidence="10 17" id="KW-0520">NAD</keyword>
<comment type="cofactor">
    <cofactor evidence="18 19">
        <name>K(+)</name>
        <dbReference type="ChEBI" id="CHEBI:29103"/>
    </cofactor>
    <text evidence="18 19">Binds 1 potassium ion per subunit.</text>
</comment>
<feature type="binding site" evidence="18">
    <location>
        <position position="165"/>
    </location>
    <ligand>
        <name>K(+)</name>
        <dbReference type="ChEBI" id="CHEBI:29103"/>
    </ligand>
</feature>
<name>A0ABV5Z2N4_9STAP</name>
<feature type="binding site" evidence="17">
    <location>
        <position position="450"/>
    </location>
    <ligand>
        <name>AMP</name>
        <dbReference type="ChEBI" id="CHEBI:456215"/>
    </ligand>
</feature>
<sequence length="514" mass="55289">MKIVGRREMQEIERHVIENIGLPGKVLMELAGNHVAEEIESAYPDQNTSVMILLGSGNNAGDGFVIARRLFDAGYEPMVWLLEKPEKLKGDAHLQYKVYSARELSLHHLEDGEERMGADLRKAEVVIDAMLGTGGEGPVREPIKHVIEAVNDKVDGEVIAVDIPSGLSCDTGEVTDVAIQANITYTFGFPKRGFFLQQGPSIIGRWQVKDISIPCSIAETVKSNLPEVVTPERAQKALPARYQFGHKGTFGHVLVVGGSKPYIGAPLHSAESAFMTGAGLVTLLVPEDIYTAVASQNKNALLRTLPSEAGHFSSTVTEGIPFEDLDVLAVGPGLGRFTGGQEFLQRLMEGCTGQPIVIDADGLYHIKDQLGRISEYAGEVVLTPHPGEMAMLLGKEVSEVEADRLGIAHEFAQKYGVNLVLKGHRTVIATPDALLINQNGNDSLAKGGSGDVLTGMIASFLGQGASLLDAMTAAVHLHATAGESAAIRLSHYSVTPEDVMAEIRYIMKEWEVGK</sequence>
<comment type="catalytic activity">
    <reaction evidence="16 17 19">
        <text>(6S)-NADPHX + ADP = AMP + phosphate + NADPH + H(+)</text>
        <dbReference type="Rhea" id="RHEA:32235"/>
        <dbReference type="ChEBI" id="CHEBI:15378"/>
        <dbReference type="ChEBI" id="CHEBI:43474"/>
        <dbReference type="ChEBI" id="CHEBI:57783"/>
        <dbReference type="ChEBI" id="CHEBI:64076"/>
        <dbReference type="ChEBI" id="CHEBI:456215"/>
        <dbReference type="ChEBI" id="CHEBI:456216"/>
        <dbReference type="EC" id="4.2.1.136"/>
    </reaction>
</comment>
<dbReference type="HAMAP" id="MF_01966">
    <property type="entry name" value="NADHX_epimerase"/>
    <property type="match status" value="1"/>
</dbReference>
<comment type="catalytic activity">
    <reaction evidence="15 17 19">
        <text>(6S)-NADHX + ADP = AMP + phosphate + NADH + H(+)</text>
        <dbReference type="Rhea" id="RHEA:32223"/>
        <dbReference type="ChEBI" id="CHEBI:15378"/>
        <dbReference type="ChEBI" id="CHEBI:43474"/>
        <dbReference type="ChEBI" id="CHEBI:57945"/>
        <dbReference type="ChEBI" id="CHEBI:64074"/>
        <dbReference type="ChEBI" id="CHEBI:456215"/>
        <dbReference type="ChEBI" id="CHEBI:456216"/>
        <dbReference type="EC" id="4.2.1.136"/>
    </reaction>
</comment>
<dbReference type="EC" id="5.1.99.6" evidence="19"/>
<evidence type="ECO:0000256" key="14">
    <source>
        <dbReference type="ARBA" id="ARBA00025153"/>
    </source>
</evidence>
<dbReference type="InterPro" id="IPR036652">
    <property type="entry name" value="YjeF_N_dom_sf"/>
</dbReference>
<dbReference type="NCBIfam" id="TIGR00196">
    <property type="entry name" value="yjeF_cterm"/>
    <property type="match status" value="1"/>
</dbReference>
<evidence type="ECO:0000256" key="15">
    <source>
        <dbReference type="ARBA" id="ARBA00048238"/>
    </source>
</evidence>
<evidence type="ECO:0000256" key="17">
    <source>
        <dbReference type="HAMAP-Rule" id="MF_01965"/>
    </source>
</evidence>
<dbReference type="InterPro" id="IPR029056">
    <property type="entry name" value="Ribokinase-like"/>
</dbReference>
<dbReference type="Pfam" id="PF01256">
    <property type="entry name" value="Carb_kinase"/>
    <property type="match status" value="1"/>
</dbReference>
<feature type="binding site" evidence="17">
    <location>
        <position position="451"/>
    </location>
    <ligand>
        <name>(6S)-NADPHX</name>
        <dbReference type="ChEBI" id="CHEBI:64076"/>
    </ligand>
</feature>
<feature type="binding site" evidence="17">
    <location>
        <begin position="422"/>
        <end position="426"/>
    </location>
    <ligand>
        <name>AMP</name>
        <dbReference type="ChEBI" id="CHEBI:456215"/>
    </ligand>
</feature>
<dbReference type="PROSITE" id="PS01050">
    <property type="entry name" value="YJEF_C_2"/>
    <property type="match status" value="1"/>
</dbReference>
<feature type="binding site" evidence="18">
    <location>
        <position position="128"/>
    </location>
    <ligand>
        <name>K(+)</name>
        <dbReference type="ChEBI" id="CHEBI:29103"/>
    </ligand>
</feature>
<evidence type="ECO:0000313" key="22">
    <source>
        <dbReference type="EMBL" id="MFB9860369.1"/>
    </source>
</evidence>
<comment type="catalytic activity">
    <reaction evidence="2 18 19">
        <text>(6R)-NADPHX = (6S)-NADPHX</text>
        <dbReference type="Rhea" id="RHEA:32227"/>
        <dbReference type="ChEBI" id="CHEBI:64076"/>
        <dbReference type="ChEBI" id="CHEBI:64077"/>
        <dbReference type="EC" id="5.1.99.6"/>
    </reaction>
</comment>
<dbReference type="EMBL" id="JBHMAH010000010">
    <property type="protein sequence ID" value="MFB9860369.1"/>
    <property type="molecule type" value="Genomic_DNA"/>
</dbReference>
<evidence type="ECO:0000256" key="8">
    <source>
        <dbReference type="ARBA" id="ARBA00022857"/>
    </source>
</evidence>
<feature type="binding site" evidence="18">
    <location>
        <begin position="132"/>
        <end position="138"/>
    </location>
    <ligand>
        <name>(6S)-NADPHX</name>
        <dbReference type="ChEBI" id="CHEBI:64076"/>
    </ligand>
</feature>
<evidence type="ECO:0000256" key="13">
    <source>
        <dbReference type="ARBA" id="ARBA00023268"/>
    </source>
</evidence>
<evidence type="ECO:0000259" key="20">
    <source>
        <dbReference type="PROSITE" id="PS51383"/>
    </source>
</evidence>
<evidence type="ECO:0000256" key="4">
    <source>
        <dbReference type="ARBA" id="ARBA00009524"/>
    </source>
</evidence>
<evidence type="ECO:0000256" key="18">
    <source>
        <dbReference type="HAMAP-Rule" id="MF_01966"/>
    </source>
</evidence>
<comment type="similarity">
    <text evidence="4 19">In the C-terminal section; belongs to the NnrD/CARKD family.</text>
</comment>
<comment type="function">
    <text evidence="18">Catalyzes the epimerization of the S- and R-forms of NAD(P)HX, a damaged form of NAD(P)H that is a result of enzymatic or heat-dependent hydration. This is a prerequisite for the S-specific NAD(P)H-hydrate dehydratase to allow the repair of both epimers of NAD(P)HX.</text>
</comment>
<comment type="similarity">
    <text evidence="3 19">In the N-terminal section; belongs to the NnrE/AIBP family.</text>
</comment>
<evidence type="ECO:0000256" key="3">
    <source>
        <dbReference type="ARBA" id="ARBA00006001"/>
    </source>
</evidence>
<dbReference type="PROSITE" id="PS51383">
    <property type="entry name" value="YJEF_C_3"/>
    <property type="match status" value="1"/>
</dbReference>
<keyword evidence="7 17" id="KW-0067">ATP-binding</keyword>
<dbReference type="CDD" id="cd01171">
    <property type="entry name" value="YXKO-related"/>
    <property type="match status" value="1"/>
</dbReference>
<evidence type="ECO:0000259" key="21">
    <source>
        <dbReference type="PROSITE" id="PS51385"/>
    </source>
</evidence>
<accession>A0ABV5Z2N4</accession>
<evidence type="ECO:0000256" key="16">
    <source>
        <dbReference type="ARBA" id="ARBA00049209"/>
    </source>
</evidence>
<dbReference type="NCBIfam" id="TIGR00197">
    <property type="entry name" value="yjeF_nterm"/>
    <property type="match status" value="1"/>
</dbReference>
<dbReference type="Gene3D" id="3.40.50.10260">
    <property type="entry name" value="YjeF N-terminal domain"/>
    <property type="match status" value="1"/>
</dbReference>
<dbReference type="InterPro" id="IPR004443">
    <property type="entry name" value="YjeF_N_dom"/>
</dbReference>
<proteinExistence type="inferred from homology"/>
<dbReference type="RefSeq" id="WP_380569953.1">
    <property type="nucleotide sequence ID" value="NZ_JBHMAH010000010.1"/>
</dbReference>
<dbReference type="HAMAP" id="MF_01965">
    <property type="entry name" value="NADHX_dehydratase"/>
    <property type="match status" value="1"/>
</dbReference>
<feature type="binding site" evidence="17">
    <location>
        <position position="333"/>
    </location>
    <ligand>
        <name>(6S)-NADPHX</name>
        <dbReference type="ChEBI" id="CHEBI:64076"/>
    </ligand>
</feature>
<protein>
    <recommendedName>
        <fullName evidence="19">Bifunctional NAD(P)H-hydrate repair enzyme</fullName>
    </recommendedName>
    <alternativeName>
        <fullName evidence="19">Nicotinamide nucleotide repair protein</fullName>
    </alternativeName>
    <domain>
        <recommendedName>
            <fullName evidence="19">ADP-dependent (S)-NAD(P)H-hydrate dehydratase</fullName>
            <ecNumber evidence="19">4.2.1.136</ecNumber>
        </recommendedName>
        <alternativeName>
            <fullName evidence="19">ADP-dependent NAD(P)HX dehydratase</fullName>
        </alternativeName>
    </domain>
    <domain>
        <recommendedName>
            <fullName evidence="19">NAD(P)H-hydrate epimerase</fullName>
            <ecNumber evidence="19">5.1.99.6</ecNumber>
        </recommendedName>
    </domain>
</protein>
<dbReference type="Proteomes" id="UP001589740">
    <property type="component" value="Unassembled WGS sequence"/>
</dbReference>
<evidence type="ECO:0000256" key="11">
    <source>
        <dbReference type="ARBA" id="ARBA00023235"/>
    </source>
</evidence>
<dbReference type="PANTHER" id="PTHR12592">
    <property type="entry name" value="ATP-DEPENDENT (S)-NAD(P)H-HYDRATE DEHYDRATASE FAMILY MEMBER"/>
    <property type="match status" value="1"/>
</dbReference>
<comment type="caution">
    <text evidence="18">Lacks conserved residue(s) required for the propagation of feature annotation.</text>
</comment>
<comment type="function">
    <text evidence="14 19">Bifunctional enzyme that catalyzes the epimerization of the S- and R-forms of NAD(P)HX and the dehydration of the S-form of NAD(P)HX at the expense of ADP, which is converted to AMP. This allows the repair of both epimers of NAD(P)HX, a damaged form of NAD(P)H that is a result of enzymatic or heat-dependent hydration.</text>
</comment>
<evidence type="ECO:0000256" key="19">
    <source>
        <dbReference type="PIRNR" id="PIRNR017184"/>
    </source>
</evidence>
<comment type="cofactor">
    <cofactor evidence="17">
        <name>Mg(2+)</name>
        <dbReference type="ChEBI" id="CHEBI:18420"/>
    </cofactor>
</comment>
<dbReference type="InterPro" id="IPR017953">
    <property type="entry name" value="Carbohydrate_kinase_pred_CS"/>
</dbReference>
<keyword evidence="12 17" id="KW-0456">Lyase</keyword>
<dbReference type="EC" id="4.2.1.136" evidence="19"/>
<keyword evidence="23" id="KW-1185">Reference proteome</keyword>
<feature type="binding site" evidence="17">
    <location>
        <position position="385"/>
    </location>
    <ligand>
        <name>(6S)-NADPHX</name>
        <dbReference type="ChEBI" id="CHEBI:64076"/>
    </ligand>
</feature>
<dbReference type="SUPFAM" id="SSF64153">
    <property type="entry name" value="YjeF N-terminal domain-like"/>
    <property type="match status" value="1"/>
</dbReference>
<evidence type="ECO:0000256" key="6">
    <source>
        <dbReference type="ARBA" id="ARBA00022741"/>
    </source>
</evidence>
<dbReference type="PIRSF" id="PIRSF017184">
    <property type="entry name" value="Nnr"/>
    <property type="match status" value="1"/>
</dbReference>
<comment type="caution">
    <text evidence="22">The sequence shown here is derived from an EMBL/GenBank/DDBJ whole genome shotgun (WGS) entry which is preliminary data.</text>
</comment>
<feature type="binding site" evidence="18">
    <location>
        <position position="162"/>
    </location>
    <ligand>
        <name>(6S)-NADPHX</name>
        <dbReference type="ChEBI" id="CHEBI:64076"/>
    </ligand>
</feature>
<evidence type="ECO:0000256" key="10">
    <source>
        <dbReference type="ARBA" id="ARBA00023027"/>
    </source>
</evidence>
<feature type="binding site" evidence="18">
    <location>
        <position position="59"/>
    </location>
    <ligand>
        <name>K(+)</name>
        <dbReference type="ChEBI" id="CHEBI:29103"/>
    </ligand>
</feature>
<feature type="binding site" evidence="17">
    <location>
        <position position="265"/>
    </location>
    <ligand>
        <name>(6S)-NADPHX</name>
        <dbReference type="ChEBI" id="CHEBI:64076"/>
    </ligand>
</feature>
<dbReference type="InterPro" id="IPR000631">
    <property type="entry name" value="CARKD"/>
</dbReference>
<dbReference type="Gene3D" id="3.40.1190.20">
    <property type="match status" value="1"/>
</dbReference>
<evidence type="ECO:0000256" key="12">
    <source>
        <dbReference type="ARBA" id="ARBA00023239"/>
    </source>
</evidence>
<keyword evidence="11 18" id="KW-0413">Isomerase</keyword>
<keyword evidence="6 17" id="KW-0547">Nucleotide-binding</keyword>
<dbReference type="SUPFAM" id="SSF53613">
    <property type="entry name" value="Ribokinase-like"/>
    <property type="match status" value="1"/>
</dbReference>
<evidence type="ECO:0000256" key="7">
    <source>
        <dbReference type="ARBA" id="ARBA00022840"/>
    </source>
</evidence>
<dbReference type="PANTHER" id="PTHR12592:SF0">
    <property type="entry name" value="ATP-DEPENDENT (S)-NAD(P)H-HYDRATE DEHYDRATASE"/>
    <property type="match status" value="1"/>
</dbReference>
<evidence type="ECO:0000256" key="5">
    <source>
        <dbReference type="ARBA" id="ARBA00022723"/>
    </source>
</evidence>
<evidence type="ECO:0000256" key="2">
    <source>
        <dbReference type="ARBA" id="ARBA00000909"/>
    </source>
</evidence>
<comment type="catalytic activity">
    <reaction evidence="1 18 19">
        <text>(6R)-NADHX = (6S)-NADHX</text>
        <dbReference type="Rhea" id="RHEA:32215"/>
        <dbReference type="ChEBI" id="CHEBI:64074"/>
        <dbReference type="ChEBI" id="CHEBI:64075"/>
        <dbReference type="EC" id="5.1.99.6"/>
    </reaction>
</comment>
<evidence type="ECO:0000256" key="1">
    <source>
        <dbReference type="ARBA" id="ARBA00000013"/>
    </source>
</evidence>
<feature type="domain" description="YjeF C-terminal" evidence="20">
    <location>
        <begin position="230"/>
        <end position="510"/>
    </location>
</feature>
<organism evidence="22 23">
    <name type="scientific">Salinicoccus siamensis</name>
    <dbReference type="NCBI Taxonomy" id="381830"/>
    <lineage>
        <taxon>Bacteria</taxon>
        <taxon>Bacillati</taxon>
        <taxon>Bacillota</taxon>
        <taxon>Bacilli</taxon>
        <taxon>Bacillales</taxon>
        <taxon>Staphylococcaceae</taxon>
        <taxon>Salinicoccus</taxon>
    </lineage>
</organism>
<keyword evidence="5 18" id="KW-0479">Metal-binding</keyword>
<comment type="function">
    <text evidence="17">Catalyzes the dehydration of the S-form of NAD(P)HX at the expense of ADP, which is converted to AMP. Together with NAD(P)HX epimerase, which catalyzes the epimerization of the S- and R-forms, the enzyme allows the repair of both epimers of NAD(P)HX, a damaged form of NAD(P)H that is a result of enzymatic or heat-dependent hydration.</text>
</comment>
<evidence type="ECO:0000256" key="9">
    <source>
        <dbReference type="ARBA" id="ARBA00022958"/>
    </source>
</evidence>
<comment type="subunit">
    <text evidence="17">Homotetramer.</text>
</comment>
<dbReference type="PROSITE" id="PS51385">
    <property type="entry name" value="YJEF_N"/>
    <property type="match status" value="1"/>
</dbReference>
<feature type="domain" description="YjeF N-terminal" evidence="21">
    <location>
        <begin position="9"/>
        <end position="219"/>
    </location>
</feature>
<dbReference type="Pfam" id="PF03853">
    <property type="entry name" value="YjeF_N"/>
    <property type="match status" value="1"/>
</dbReference>
<keyword evidence="13" id="KW-0511">Multifunctional enzyme</keyword>
<comment type="similarity">
    <text evidence="17">Belongs to the NnrD/CARKD family.</text>
</comment>